<evidence type="ECO:0000256" key="1">
    <source>
        <dbReference type="SAM" id="Phobius"/>
    </source>
</evidence>
<dbReference type="Gene3D" id="1.10.510.10">
    <property type="entry name" value="Transferase(Phosphotransferase) domain 1"/>
    <property type="match status" value="1"/>
</dbReference>
<dbReference type="SUPFAM" id="SSF56112">
    <property type="entry name" value="Protein kinase-like (PK-like)"/>
    <property type="match status" value="1"/>
</dbReference>
<dbReference type="PROSITE" id="PS50011">
    <property type="entry name" value="PROTEIN_KINASE_DOM"/>
    <property type="match status" value="1"/>
</dbReference>
<feature type="domain" description="Protein kinase" evidence="2">
    <location>
        <begin position="1"/>
        <end position="188"/>
    </location>
</feature>
<dbReference type="PANTHER" id="PTHR47987">
    <property type="entry name" value="OS08G0249100 PROTEIN"/>
    <property type="match status" value="1"/>
</dbReference>
<dbReference type="Pfam" id="PF00069">
    <property type="entry name" value="Pkinase"/>
    <property type="match status" value="1"/>
</dbReference>
<dbReference type="InterPro" id="IPR011009">
    <property type="entry name" value="Kinase-like_dom_sf"/>
</dbReference>
<feature type="transmembrane region" description="Helical" evidence="1">
    <location>
        <begin position="6"/>
        <end position="24"/>
    </location>
</feature>
<reference evidence="3 4" key="1">
    <citation type="submission" date="2024-02" db="EMBL/GenBank/DDBJ databases">
        <authorList>
            <person name="Vignale AGUSTIN F."/>
            <person name="Sosa J E."/>
            <person name="Modenutti C."/>
        </authorList>
    </citation>
    <scope>NUCLEOTIDE SEQUENCE [LARGE SCALE GENOMIC DNA]</scope>
</reference>
<keyword evidence="1" id="KW-1133">Transmembrane helix</keyword>
<sequence length="188" mass="21558">MLGRVVSLWLGSGCWWVAGLLILVEAKKIKLGLNFQRNGGLKSKEVGFRNKLHSFVWFKEFFFTQLGDFGLAKWKANDDNVQTKILGTFGYLAPEYTESGIVSVRTDVYAFGIVLIQLISGRKVVDSNREDQQHSLRQWAEPLIERLALHKLIDPCIGDAYDTYELYHMARTAYLCVQSNPRCAHRWE</sequence>
<dbReference type="EMBL" id="CAUOFW020010102">
    <property type="protein sequence ID" value="CAK9187710.1"/>
    <property type="molecule type" value="Genomic_DNA"/>
</dbReference>
<keyword evidence="1" id="KW-0812">Transmembrane</keyword>
<evidence type="ECO:0000313" key="3">
    <source>
        <dbReference type="EMBL" id="CAK9187710.1"/>
    </source>
</evidence>
<dbReference type="AlphaFoldDB" id="A0ABC8V2X9"/>
<evidence type="ECO:0000313" key="4">
    <source>
        <dbReference type="Proteomes" id="UP001642360"/>
    </source>
</evidence>
<dbReference type="InterPro" id="IPR046958">
    <property type="entry name" value="RBK1/2/STUNTED"/>
</dbReference>
<protein>
    <recommendedName>
        <fullName evidence="2">Protein kinase domain-containing protein</fullName>
    </recommendedName>
</protein>
<gene>
    <name evidence="3" type="ORF">ILEXP_LOCUS58302</name>
</gene>
<keyword evidence="1" id="KW-0472">Membrane</keyword>
<proteinExistence type="predicted"/>
<accession>A0ABC8V2X9</accession>
<name>A0ABC8V2X9_9AQUA</name>
<evidence type="ECO:0000259" key="2">
    <source>
        <dbReference type="PROSITE" id="PS50011"/>
    </source>
</evidence>
<organism evidence="3 4">
    <name type="scientific">Ilex paraguariensis</name>
    <name type="common">yerba mate</name>
    <dbReference type="NCBI Taxonomy" id="185542"/>
    <lineage>
        <taxon>Eukaryota</taxon>
        <taxon>Viridiplantae</taxon>
        <taxon>Streptophyta</taxon>
        <taxon>Embryophyta</taxon>
        <taxon>Tracheophyta</taxon>
        <taxon>Spermatophyta</taxon>
        <taxon>Magnoliopsida</taxon>
        <taxon>eudicotyledons</taxon>
        <taxon>Gunneridae</taxon>
        <taxon>Pentapetalae</taxon>
        <taxon>asterids</taxon>
        <taxon>campanulids</taxon>
        <taxon>Aquifoliales</taxon>
        <taxon>Aquifoliaceae</taxon>
        <taxon>Ilex</taxon>
    </lineage>
</organism>
<comment type="caution">
    <text evidence="3">The sequence shown here is derived from an EMBL/GenBank/DDBJ whole genome shotgun (WGS) entry which is preliminary data.</text>
</comment>
<dbReference type="Proteomes" id="UP001642360">
    <property type="component" value="Unassembled WGS sequence"/>
</dbReference>
<dbReference type="InterPro" id="IPR000719">
    <property type="entry name" value="Prot_kinase_dom"/>
</dbReference>
<keyword evidence="4" id="KW-1185">Reference proteome</keyword>
<feature type="non-terminal residue" evidence="3">
    <location>
        <position position="188"/>
    </location>
</feature>